<dbReference type="RefSeq" id="WP_157061499.1">
    <property type="nucleotide sequence ID" value="NZ_CAAAHU010000003.1"/>
</dbReference>
<evidence type="ECO:0000313" key="3">
    <source>
        <dbReference type="Proteomes" id="UP000054742"/>
    </source>
</evidence>
<comment type="caution">
    <text evidence="2">The sequence shown here is derived from an EMBL/GenBank/DDBJ whole genome shotgun (WGS) entry which is preliminary data.</text>
</comment>
<sequence>MNKNDKQKDHPEITDIKHICDISPDTKDTEGVCEKVSHHDRSNKKTSNKNPKKNKT</sequence>
<feature type="compositionally biased region" description="Basic and acidic residues" evidence="1">
    <location>
        <begin position="1"/>
        <end position="40"/>
    </location>
</feature>
<accession>A0A0W0SKZ2</accession>
<protein>
    <submittedName>
        <fullName evidence="2">Uncharacterized protein</fullName>
    </submittedName>
</protein>
<organism evidence="2 3">
    <name type="scientific">Legionella brunensis</name>
    <dbReference type="NCBI Taxonomy" id="29422"/>
    <lineage>
        <taxon>Bacteria</taxon>
        <taxon>Pseudomonadati</taxon>
        <taxon>Pseudomonadota</taxon>
        <taxon>Gammaproteobacteria</taxon>
        <taxon>Legionellales</taxon>
        <taxon>Legionellaceae</taxon>
        <taxon>Legionella</taxon>
    </lineage>
</organism>
<evidence type="ECO:0000313" key="2">
    <source>
        <dbReference type="EMBL" id="KTC84082.1"/>
    </source>
</evidence>
<dbReference type="EMBL" id="LNXV01000011">
    <property type="protein sequence ID" value="KTC84082.1"/>
    <property type="molecule type" value="Genomic_DNA"/>
</dbReference>
<feature type="region of interest" description="Disordered" evidence="1">
    <location>
        <begin position="1"/>
        <end position="56"/>
    </location>
</feature>
<feature type="compositionally biased region" description="Basic residues" evidence="1">
    <location>
        <begin position="41"/>
        <end position="56"/>
    </location>
</feature>
<dbReference type="PATRIC" id="fig|29422.6.peg.1528"/>
<reference evidence="2 3" key="1">
    <citation type="submission" date="2015-11" db="EMBL/GenBank/DDBJ databases">
        <title>Genomic analysis of 38 Legionella species identifies large and diverse effector repertoires.</title>
        <authorList>
            <person name="Burstein D."/>
            <person name="Amaro F."/>
            <person name="Zusman T."/>
            <person name="Lifshitz Z."/>
            <person name="Cohen O."/>
            <person name="Gilbert J.A."/>
            <person name="Pupko T."/>
            <person name="Shuman H.A."/>
            <person name="Segal G."/>
        </authorList>
    </citation>
    <scope>NUCLEOTIDE SEQUENCE [LARGE SCALE GENOMIC DNA]</scope>
    <source>
        <strain evidence="2 3">ATCC 43878</strain>
    </source>
</reference>
<dbReference type="AlphaFoldDB" id="A0A0W0SKZ2"/>
<proteinExistence type="predicted"/>
<name>A0A0W0SKZ2_9GAMM</name>
<keyword evidence="3" id="KW-1185">Reference proteome</keyword>
<gene>
    <name evidence="2" type="ORF">Lbru_1443</name>
</gene>
<dbReference type="Proteomes" id="UP000054742">
    <property type="component" value="Unassembled WGS sequence"/>
</dbReference>
<dbReference type="OrthoDB" id="5651680at2"/>
<evidence type="ECO:0000256" key="1">
    <source>
        <dbReference type="SAM" id="MobiDB-lite"/>
    </source>
</evidence>